<dbReference type="InterPro" id="IPR025139">
    <property type="entry name" value="DUF4062"/>
</dbReference>
<dbReference type="Pfam" id="PF13271">
    <property type="entry name" value="DUF4062"/>
    <property type="match status" value="1"/>
</dbReference>
<dbReference type="EMBL" id="JACXAC010000001">
    <property type="protein sequence ID" value="MBD2720972.1"/>
    <property type="molecule type" value="Genomic_DNA"/>
</dbReference>
<sequence length="278" mass="31252">MSFNATVYNVMIASPGDVQEERQAVRDLIYEWNALNADERKQVLLPIGWETHSAPDMKAPAQSIINESVLAPCDLLVGIFWTRIGTATAEYASGTVEEIQRHIASGKPAMLYFSEALVKPEINISKQFKQLQKFKSYCQPKGLYEGFSSLDEFKRKFRNQLQINIKKYFPVAAVPASNHLLSLVKSSEKLELSIDEQSLLQEAAQDSRGIIQRHRIAAGTYIQTNRINFIKEQSPREIAKWDAIIGSLVHKGLFKPVGYKGEVFEVTAAGFEVIDNSK</sequence>
<reference evidence="2 3" key="1">
    <citation type="submission" date="2020-09" db="EMBL/GenBank/DDBJ databases">
        <authorList>
            <person name="Kim M.K."/>
        </authorList>
    </citation>
    <scope>NUCLEOTIDE SEQUENCE [LARGE SCALE GENOMIC DNA]</scope>
    <source>
        <strain evidence="2 3">BT189</strain>
    </source>
</reference>
<name>A0ABR8JNV7_9BACT</name>
<feature type="domain" description="DUF4062" evidence="1">
    <location>
        <begin position="10"/>
        <end position="100"/>
    </location>
</feature>
<comment type="caution">
    <text evidence="2">The sequence shown here is derived from an EMBL/GenBank/DDBJ whole genome shotgun (WGS) entry which is preliminary data.</text>
</comment>
<organism evidence="2 3">
    <name type="scientific">Hymenobacter armeniacus</name>
    <dbReference type="NCBI Taxonomy" id="2771358"/>
    <lineage>
        <taxon>Bacteria</taxon>
        <taxon>Pseudomonadati</taxon>
        <taxon>Bacteroidota</taxon>
        <taxon>Cytophagia</taxon>
        <taxon>Cytophagales</taxon>
        <taxon>Hymenobacteraceae</taxon>
        <taxon>Hymenobacter</taxon>
    </lineage>
</organism>
<keyword evidence="3" id="KW-1185">Reference proteome</keyword>
<proteinExistence type="predicted"/>
<evidence type="ECO:0000313" key="2">
    <source>
        <dbReference type="EMBL" id="MBD2720972.1"/>
    </source>
</evidence>
<dbReference type="Proteomes" id="UP000606003">
    <property type="component" value="Unassembled WGS sequence"/>
</dbReference>
<accession>A0ABR8JNV7</accession>
<protein>
    <submittedName>
        <fullName evidence="2">DUF4062 domain-containing protein</fullName>
    </submittedName>
</protein>
<evidence type="ECO:0000259" key="1">
    <source>
        <dbReference type="Pfam" id="PF13271"/>
    </source>
</evidence>
<gene>
    <name evidence="2" type="ORF">IC234_02460</name>
</gene>
<evidence type="ECO:0000313" key="3">
    <source>
        <dbReference type="Proteomes" id="UP000606003"/>
    </source>
</evidence>